<sequence length="387" mass="43579">MERIKIAYVSVNDPLDKRSWSGITYYLGKALERNIGEVDYLGPVKVPRIIDLSLRALAKGMRILTGKEYSYKYSWLRARYSSYVLNKRLSGKKYDCIVAPASSDGVAFLKTDIPIVYMADTTYALISGYYSWEFKNVSRISLREGNMLERRSLEKTAVAIYASNWAANSAIKDYGFPKENTFVVIMGANTDHIPGREVIMQKKENPVLTMLFLAVDWDRKGGPLAFEALQHLTAKGVKAKLIVCGCIPPAEFSHPDMEVIPFLNKNLKEDHDKFVHLLKTSHFLILPTRADCSLLVACESNAYGMPAIATATGGVPDVVLNGINGYTLPYEAKGAAYGDLIAEIYEDKERYEKLIESSRTRFENVLNWDKWTEQFEEIYTNNIAKGA</sequence>
<dbReference type="Gene3D" id="3.40.50.2000">
    <property type="entry name" value="Glycogen Phosphorylase B"/>
    <property type="match status" value="2"/>
</dbReference>
<evidence type="ECO:0000256" key="1">
    <source>
        <dbReference type="ARBA" id="ARBA00022679"/>
    </source>
</evidence>
<dbReference type="Proteomes" id="UP001165367">
    <property type="component" value="Unassembled WGS sequence"/>
</dbReference>
<organism evidence="3 4">
    <name type="scientific">Terrimonas ginsenosidimutans</name>
    <dbReference type="NCBI Taxonomy" id="2908004"/>
    <lineage>
        <taxon>Bacteria</taxon>
        <taxon>Pseudomonadati</taxon>
        <taxon>Bacteroidota</taxon>
        <taxon>Chitinophagia</taxon>
        <taxon>Chitinophagales</taxon>
        <taxon>Chitinophagaceae</taxon>
        <taxon>Terrimonas</taxon>
    </lineage>
</organism>
<dbReference type="PANTHER" id="PTHR46401">
    <property type="entry name" value="GLYCOSYLTRANSFERASE WBBK-RELATED"/>
    <property type="match status" value="1"/>
</dbReference>
<reference evidence="3" key="1">
    <citation type="submission" date="2022-01" db="EMBL/GenBank/DDBJ databases">
        <authorList>
            <person name="Jo J.-H."/>
            <person name="Im W.-T."/>
        </authorList>
    </citation>
    <scope>NUCLEOTIDE SEQUENCE</scope>
    <source>
        <strain evidence="3">NA20</strain>
    </source>
</reference>
<name>A0ABS9KX11_9BACT</name>
<keyword evidence="1" id="KW-0808">Transferase</keyword>
<dbReference type="EMBL" id="JAKLTR010000015">
    <property type="protein sequence ID" value="MCG2616848.1"/>
    <property type="molecule type" value="Genomic_DNA"/>
</dbReference>
<gene>
    <name evidence="3" type="ORF">LZZ85_21305</name>
</gene>
<dbReference type="PANTHER" id="PTHR46401:SF2">
    <property type="entry name" value="GLYCOSYLTRANSFERASE WBBK-RELATED"/>
    <property type="match status" value="1"/>
</dbReference>
<proteinExistence type="predicted"/>
<evidence type="ECO:0000259" key="2">
    <source>
        <dbReference type="Pfam" id="PF00534"/>
    </source>
</evidence>
<dbReference type="CDD" id="cd03801">
    <property type="entry name" value="GT4_PimA-like"/>
    <property type="match status" value="1"/>
</dbReference>
<comment type="caution">
    <text evidence="3">The sequence shown here is derived from an EMBL/GenBank/DDBJ whole genome shotgun (WGS) entry which is preliminary data.</text>
</comment>
<dbReference type="RefSeq" id="WP_237875385.1">
    <property type="nucleotide sequence ID" value="NZ_JAKLTR010000015.1"/>
</dbReference>
<feature type="domain" description="Glycosyl transferase family 1" evidence="2">
    <location>
        <begin position="209"/>
        <end position="360"/>
    </location>
</feature>
<dbReference type="Pfam" id="PF00534">
    <property type="entry name" value="Glycos_transf_1"/>
    <property type="match status" value="1"/>
</dbReference>
<keyword evidence="4" id="KW-1185">Reference proteome</keyword>
<protein>
    <submittedName>
        <fullName evidence="3">Glycosyltransferase family 4 protein</fullName>
    </submittedName>
</protein>
<evidence type="ECO:0000313" key="3">
    <source>
        <dbReference type="EMBL" id="MCG2616848.1"/>
    </source>
</evidence>
<dbReference type="InterPro" id="IPR001296">
    <property type="entry name" value="Glyco_trans_1"/>
</dbReference>
<accession>A0ABS9KX11</accession>
<evidence type="ECO:0000313" key="4">
    <source>
        <dbReference type="Proteomes" id="UP001165367"/>
    </source>
</evidence>
<dbReference type="SUPFAM" id="SSF53756">
    <property type="entry name" value="UDP-Glycosyltransferase/glycogen phosphorylase"/>
    <property type="match status" value="1"/>
</dbReference>